<keyword evidence="2" id="KW-0472">Membrane</keyword>
<feature type="region of interest" description="Disordered" evidence="1">
    <location>
        <begin position="336"/>
        <end position="378"/>
    </location>
</feature>
<dbReference type="NCBIfam" id="TIGR00996">
    <property type="entry name" value="Mtu_fam_mce"/>
    <property type="match status" value="1"/>
</dbReference>
<name>A0A8J3KGW4_9ACTN</name>
<comment type="caution">
    <text evidence="5">The sequence shown here is derived from an EMBL/GenBank/DDBJ whole genome shotgun (WGS) entry which is preliminary data.</text>
</comment>
<evidence type="ECO:0000313" key="5">
    <source>
        <dbReference type="EMBL" id="GIG02967.1"/>
    </source>
</evidence>
<feature type="compositionally biased region" description="Low complexity" evidence="1">
    <location>
        <begin position="361"/>
        <end position="378"/>
    </location>
</feature>
<reference evidence="5 6" key="1">
    <citation type="submission" date="2021-01" db="EMBL/GenBank/DDBJ databases">
        <title>Whole genome shotgun sequence of Catellatospora citrea NBRC 14495.</title>
        <authorList>
            <person name="Komaki H."/>
            <person name="Tamura T."/>
        </authorList>
    </citation>
    <scope>NUCLEOTIDE SEQUENCE [LARGE SCALE GENOMIC DNA]</scope>
    <source>
        <strain evidence="5 6">NBRC 14495</strain>
    </source>
</reference>
<dbReference type="InterPro" id="IPR005693">
    <property type="entry name" value="Mce"/>
</dbReference>
<protein>
    <recommendedName>
        <fullName evidence="7">Phospholipid/cholesterol/gamma-HCH transport system substrate-binding protein</fullName>
    </recommendedName>
</protein>
<accession>A0A8J3KGW4</accession>
<dbReference type="InterPro" id="IPR024516">
    <property type="entry name" value="Mce_C"/>
</dbReference>
<organism evidence="5 6">
    <name type="scientific">Catellatospora citrea</name>
    <dbReference type="NCBI Taxonomy" id="53366"/>
    <lineage>
        <taxon>Bacteria</taxon>
        <taxon>Bacillati</taxon>
        <taxon>Actinomycetota</taxon>
        <taxon>Actinomycetes</taxon>
        <taxon>Micromonosporales</taxon>
        <taxon>Micromonosporaceae</taxon>
        <taxon>Catellatospora</taxon>
    </lineage>
</organism>
<dbReference type="EMBL" id="BONH01000065">
    <property type="protein sequence ID" value="GIG02967.1"/>
    <property type="molecule type" value="Genomic_DNA"/>
</dbReference>
<evidence type="ECO:0000256" key="2">
    <source>
        <dbReference type="SAM" id="Phobius"/>
    </source>
</evidence>
<evidence type="ECO:0000313" key="6">
    <source>
        <dbReference type="Proteomes" id="UP000659904"/>
    </source>
</evidence>
<dbReference type="Pfam" id="PF02470">
    <property type="entry name" value="MlaD"/>
    <property type="match status" value="1"/>
</dbReference>
<feature type="domain" description="Mce/MlaD" evidence="3">
    <location>
        <begin position="39"/>
        <end position="113"/>
    </location>
</feature>
<evidence type="ECO:0008006" key="7">
    <source>
        <dbReference type="Google" id="ProtNLM"/>
    </source>
</evidence>
<proteinExistence type="predicted"/>
<dbReference type="GO" id="GO:0005576">
    <property type="term" value="C:extracellular region"/>
    <property type="evidence" value="ECO:0007669"/>
    <property type="project" value="TreeGrafter"/>
</dbReference>
<dbReference type="PANTHER" id="PTHR33371:SF16">
    <property type="entry name" value="MCE-FAMILY PROTEIN MCE3F"/>
    <property type="match status" value="1"/>
</dbReference>
<dbReference type="InterPro" id="IPR052336">
    <property type="entry name" value="MlaD_Phospholipid_Transporter"/>
</dbReference>
<dbReference type="PANTHER" id="PTHR33371">
    <property type="entry name" value="INTERMEMBRANE PHOSPHOLIPID TRANSPORT SYSTEM BINDING PROTEIN MLAD-RELATED"/>
    <property type="match status" value="1"/>
</dbReference>
<feature type="domain" description="Mammalian cell entry C-terminal" evidence="4">
    <location>
        <begin position="121"/>
        <end position="263"/>
    </location>
</feature>
<keyword evidence="2" id="KW-0812">Transmembrane</keyword>
<sequence>MILTRLARFQLLVFALVAVLGVGYVAVRYVGVGDGLTGRYTVHADFAVAGGIFENASVTYRGVPVGRVDAVRLHGDGVRVDLRLDGGTRVPADLRAVVAHRSAVGEQYVDLRPETDAGPYLADGDVIPASRTGVPLPVETLLSNLDALVASVDPAELGVLVDELGTAFAGNESALRTLLDSGDALLTDANTYLPQTVALIRDSATVLETQARSADEIRRFAKALAQLSATVRAADPDLRRLLASGPPASAELLALLRDLDPSLGPLLGNLITVNGVAVRRLNGIEQILVTYPLVVAGGFTVAPGDGTAHLGLVLNVGDPPACNYTKSGQSLRCTGAELGRGSGVRSSTQAPRGGAPPSPAPLGAGAAPAGPGAGASPIAPAPGTTVAGYDPVTGLVIGPDGLPLQFGGTGGQAATAGEQSWKLLLLNGLAP</sequence>
<evidence type="ECO:0000259" key="4">
    <source>
        <dbReference type="Pfam" id="PF11887"/>
    </source>
</evidence>
<dbReference type="AlphaFoldDB" id="A0A8J3KGW4"/>
<evidence type="ECO:0000256" key="1">
    <source>
        <dbReference type="SAM" id="MobiDB-lite"/>
    </source>
</evidence>
<keyword evidence="2" id="KW-1133">Transmembrane helix</keyword>
<dbReference type="Pfam" id="PF11887">
    <property type="entry name" value="Mce4_CUP1"/>
    <property type="match status" value="1"/>
</dbReference>
<gene>
    <name evidence="5" type="ORF">Cci01nite_80600</name>
</gene>
<dbReference type="InterPro" id="IPR003399">
    <property type="entry name" value="Mce/MlaD"/>
</dbReference>
<dbReference type="Proteomes" id="UP000659904">
    <property type="component" value="Unassembled WGS sequence"/>
</dbReference>
<evidence type="ECO:0000259" key="3">
    <source>
        <dbReference type="Pfam" id="PF02470"/>
    </source>
</evidence>
<keyword evidence="6" id="KW-1185">Reference proteome</keyword>
<dbReference type="RefSeq" id="WP_203832322.1">
    <property type="nucleotide sequence ID" value="NZ_BONH01000065.1"/>
</dbReference>
<feature type="transmembrane region" description="Helical" evidence="2">
    <location>
        <begin position="12"/>
        <end position="31"/>
    </location>
</feature>